<name>A0AB39JEN3_9VIRU</name>
<proteinExistence type="predicted"/>
<dbReference type="PANTHER" id="PTHR22916">
    <property type="entry name" value="GLYCOSYLTRANSFERASE"/>
    <property type="match status" value="1"/>
</dbReference>
<accession>A0AB39JEN3</accession>
<dbReference type="SUPFAM" id="SSF53448">
    <property type="entry name" value="Nucleotide-diphospho-sugar transferases"/>
    <property type="match status" value="1"/>
</dbReference>
<dbReference type="PANTHER" id="PTHR22916:SF3">
    <property type="entry name" value="UDP-GLCNAC:BETAGAL BETA-1,3-N-ACETYLGLUCOSAMINYLTRANSFERASE-LIKE PROTEIN 1"/>
    <property type="match status" value="1"/>
</dbReference>
<dbReference type="Pfam" id="PF00535">
    <property type="entry name" value="Glycos_transf_2"/>
    <property type="match status" value="1"/>
</dbReference>
<dbReference type="CDD" id="cd00761">
    <property type="entry name" value="Glyco_tranf_GTA_type"/>
    <property type="match status" value="1"/>
</dbReference>
<dbReference type="EMBL" id="PP542043">
    <property type="protein sequence ID" value="XDO02146.1"/>
    <property type="molecule type" value="Genomic_DNA"/>
</dbReference>
<gene>
    <name evidence="2" type="ORF">FloV-SA2_00328</name>
</gene>
<dbReference type="Gene3D" id="3.90.550.10">
    <property type="entry name" value="Spore Coat Polysaccharide Biosynthesis Protein SpsA, Chain A"/>
    <property type="match status" value="1"/>
</dbReference>
<protein>
    <submittedName>
        <fullName evidence="2">Glycosyltransferase Family 2 Protein</fullName>
    </submittedName>
</protein>
<organism evidence="2">
    <name type="scientific">Florenciella sp. virus SA2</name>
    <dbReference type="NCBI Taxonomy" id="3240092"/>
    <lineage>
        <taxon>Viruses</taxon>
    </lineage>
</organism>
<dbReference type="InterPro" id="IPR029044">
    <property type="entry name" value="Nucleotide-diphossugar_trans"/>
</dbReference>
<evidence type="ECO:0000313" key="2">
    <source>
        <dbReference type="EMBL" id="XDO02146.1"/>
    </source>
</evidence>
<dbReference type="GO" id="GO:0016758">
    <property type="term" value="F:hexosyltransferase activity"/>
    <property type="evidence" value="ECO:0007669"/>
    <property type="project" value="UniProtKB-ARBA"/>
</dbReference>
<dbReference type="InterPro" id="IPR001173">
    <property type="entry name" value="Glyco_trans_2-like"/>
</dbReference>
<evidence type="ECO:0000259" key="1">
    <source>
        <dbReference type="Pfam" id="PF00535"/>
    </source>
</evidence>
<reference evidence="2" key="1">
    <citation type="submission" date="2024-03" db="EMBL/GenBank/DDBJ databases">
        <title>Eukaryotic viruses encode the ribosomal protein eL40.</title>
        <authorList>
            <person name="Thomy J."/>
            <person name="Schvarcz C.R."/>
            <person name="McBeain K.A."/>
            <person name="Edwards K.F."/>
            <person name="Steward G.F."/>
        </authorList>
    </citation>
    <scope>NUCLEOTIDE SEQUENCE</scope>
    <source>
        <strain evidence="2">FloV-SA2</strain>
    </source>
</reference>
<sequence>MSKLVSVIIPTYNRFEYLLNALESVKNQTYKNIEIIIVNDGSSQMEYYNYKFENCIVIHLDKNSKERFGHASPGGYQRSQGMKISSGEYIAFIDDDDYWLPNKLEKQIDAMETSNCLISSTDAYFGQGVYDENKKYVIYNKEKYQNIIKNIFNRNNKGQLMKDGFPLIWTKEFMNSHNCCIASSVVIHKSVIDKVGYFSNQLWAPDYEYWKRVIEHSDLIYIDEPLLYWDSLHGGGQNY</sequence>
<feature type="domain" description="Glycosyltransferase 2-like" evidence="1">
    <location>
        <begin position="6"/>
        <end position="155"/>
    </location>
</feature>